<dbReference type="GO" id="GO:0005737">
    <property type="term" value="C:cytoplasm"/>
    <property type="evidence" value="ECO:0007669"/>
    <property type="project" value="TreeGrafter"/>
</dbReference>
<feature type="compositionally biased region" description="Polar residues" evidence="5">
    <location>
        <begin position="1111"/>
        <end position="1121"/>
    </location>
</feature>
<dbReference type="Pfam" id="PF00481">
    <property type="entry name" value="PP2C"/>
    <property type="match status" value="1"/>
</dbReference>
<dbReference type="InterPro" id="IPR032675">
    <property type="entry name" value="LRR_dom_sf"/>
</dbReference>
<dbReference type="SUPFAM" id="SSF52058">
    <property type="entry name" value="L domain-like"/>
    <property type="match status" value="2"/>
</dbReference>
<organism evidence="9">
    <name type="scientific">Enterobius vermicularis</name>
    <name type="common">Human pinworm</name>
    <dbReference type="NCBI Taxonomy" id="51028"/>
    <lineage>
        <taxon>Eukaryota</taxon>
        <taxon>Metazoa</taxon>
        <taxon>Ecdysozoa</taxon>
        <taxon>Nematoda</taxon>
        <taxon>Chromadorea</taxon>
        <taxon>Rhabditida</taxon>
        <taxon>Spirurina</taxon>
        <taxon>Oxyuridomorpha</taxon>
        <taxon>Oxyuroidea</taxon>
        <taxon>Oxyuridae</taxon>
        <taxon>Enterobius</taxon>
    </lineage>
</organism>
<evidence type="ECO:0000256" key="4">
    <source>
        <dbReference type="SAM" id="Coils"/>
    </source>
</evidence>
<evidence type="ECO:0000313" key="7">
    <source>
        <dbReference type="EMBL" id="VDD91356.1"/>
    </source>
</evidence>
<accession>A0A0N4V866</accession>
<dbReference type="EMBL" id="UXUI01008380">
    <property type="protein sequence ID" value="VDD91356.1"/>
    <property type="molecule type" value="Genomic_DNA"/>
</dbReference>
<keyword evidence="1" id="KW-0433">Leucine-rich repeat</keyword>
<evidence type="ECO:0000256" key="1">
    <source>
        <dbReference type="ARBA" id="ARBA00022614"/>
    </source>
</evidence>
<keyword evidence="4" id="KW-0175">Coiled coil</keyword>
<dbReference type="Gene3D" id="3.80.10.10">
    <property type="entry name" value="Ribonuclease Inhibitor"/>
    <property type="match status" value="3"/>
</dbReference>
<feature type="coiled-coil region" evidence="4">
    <location>
        <begin position="1044"/>
        <end position="1071"/>
    </location>
</feature>
<reference evidence="9" key="1">
    <citation type="submission" date="2017-02" db="UniProtKB">
        <authorList>
            <consortium name="WormBaseParasite"/>
        </authorList>
    </citation>
    <scope>IDENTIFICATION</scope>
</reference>
<dbReference type="Pfam" id="PF13855">
    <property type="entry name" value="LRR_8"/>
    <property type="match status" value="1"/>
</dbReference>
<dbReference type="InterPro" id="IPR055071">
    <property type="entry name" value="RA_PHLPP-like"/>
</dbReference>
<keyword evidence="2" id="KW-0479">Metal-binding</keyword>
<dbReference type="Gene3D" id="3.60.40.10">
    <property type="entry name" value="PPM-type phosphatase domain"/>
    <property type="match status" value="1"/>
</dbReference>
<dbReference type="SUPFAM" id="SSF81606">
    <property type="entry name" value="PP2C-like"/>
    <property type="match status" value="1"/>
</dbReference>
<dbReference type="Pfam" id="PF23010">
    <property type="entry name" value="RA_3"/>
    <property type="match status" value="1"/>
</dbReference>
<gene>
    <name evidence="7" type="ORF">EVEC_LOCUS6107</name>
</gene>
<keyword evidence="3" id="KW-0677">Repeat</keyword>
<dbReference type="InterPro" id="IPR003591">
    <property type="entry name" value="Leu-rich_rpt_typical-subtyp"/>
</dbReference>
<dbReference type="Pfam" id="PF12799">
    <property type="entry name" value="LRR_4"/>
    <property type="match status" value="1"/>
</dbReference>
<sequence>MKNSDNNIFETVEKKKRAVFERLTLRKKRAWLNGFADRGFLRLYAPTGSRSIVFPVTIETTVSDICSVLGFEAIYLQIGGLHIRKLATNTCLLQIQNEILTTLGYERPEECSEAGDATHLTHIFCFYMGQPEHSAAAGTSKEILVANCCIRKGRMLHKWIKRRCVLYNGTIRIENDGEEDEVIILSRYRIEVAECSRGKYLKISDCSRHFCFLFDAIGEMNLWLTRVLQTQMAPSCDLSEQKLLFLPDRLFSVGVDRQILTLNLRRNSLQHKINSQIRAPSLGWLDDLNRLSSLRSLNVSDNLIMIFPKSMFQLPALSELYLTGNCLKELPSEISCLQNLTTLNLSNNWLKSLPGEISECSNLTTLDLSFNYFKQIPIGLFCLSKLTFLQFAGNELSSAAVHGLASLHFTKLDFRRNMFARSLRITAFMFESLTDLDLRDGAALAELDLSNLPSVQVLHCERLKLKTLRVNGSSLKCLYADRNELAQVIIMPVPIHLVTFSLSFNKLTLLPDWITDLPMIESVFVDHNSVYQLPYRIFMNVSSLKQLHVNHNYIEVLPDGIENCSVEILALQNNNLTELPVNLLKAAHKLRNLNVSFNQLQQLPPPNPMIDLNKLQFLRAAGNKLDEGVMGTIVTCRRLRLIDLSYNKLRFFDDSCLLRLTMLEEVNLSANQLTSVSYAFGVLPNLQVLRLHSNFIAAIPDLSQSPSLTLLDISNNKLDRLDTHLCMAKTLKHLDLTCNPTLHVNARCICSNSDEKICRSDRSISVVDVGSQTSSLFYQMGFSESAGQRNKLCIQQIRRSVGVHSVYGIVDGGSNEQIPSLIADKLNGFITKMNPENAVDLKMALIRAHEHLGQVGERLGASALLVLITTTHVYCANSGHCRALICRRGIANEISGNFETLTQEDYENLRKGNATITKENIIEGVCPCVRQLGFTFLYPAIVPNPVKKTVVLSEGDEFIVLASRAVWNLLSHQQIVDLIRPIKNPQIAAKKLQDTVQSLEHCGNVSVIVIRLNWLDGNARECDTRSMPNFNTLEKVAFSEEDLARRGETTLRNIEERLERISEAISKIEDDSNNNQTSLGVLDCLDLIARNSLRKRSTLRARLHRSLGPSRCTTPQNSLPNAHSYGELDYASRTPSITSAPPDPLIKPSNNDSIEKPRILNLGTDDDEYTVSQKNNGDEYKSDSINAPLRHRARYSIRSRVEMFDKLNLNTVTSRERFQRARLSVGRHLRMKTPDEAETKTRSIL</sequence>
<proteinExistence type="predicted"/>
<dbReference type="AlphaFoldDB" id="A0A0N4V866"/>
<reference evidence="7 8" key="2">
    <citation type="submission" date="2018-10" db="EMBL/GenBank/DDBJ databases">
        <authorList>
            <consortium name="Pathogen Informatics"/>
        </authorList>
    </citation>
    <scope>NUCLEOTIDE SEQUENCE [LARGE SCALE GENOMIC DNA]</scope>
</reference>
<dbReference type="InterPro" id="IPR025875">
    <property type="entry name" value="Leu-rich_rpt_4"/>
</dbReference>
<dbReference type="SMART" id="SM00332">
    <property type="entry name" value="PP2Cc"/>
    <property type="match status" value="1"/>
</dbReference>
<dbReference type="STRING" id="51028.A0A0N4V866"/>
<dbReference type="PROSITE" id="PS51450">
    <property type="entry name" value="LRR"/>
    <property type="match status" value="5"/>
</dbReference>
<evidence type="ECO:0000313" key="8">
    <source>
        <dbReference type="Proteomes" id="UP000274131"/>
    </source>
</evidence>
<dbReference type="InterPro" id="IPR036457">
    <property type="entry name" value="PPM-type-like_dom_sf"/>
</dbReference>
<dbReference type="InterPro" id="IPR001932">
    <property type="entry name" value="PPM-type_phosphatase-like_dom"/>
</dbReference>
<name>A0A0N4V866_ENTVE</name>
<evidence type="ECO:0000259" key="6">
    <source>
        <dbReference type="PROSITE" id="PS51746"/>
    </source>
</evidence>
<dbReference type="PANTHER" id="PTHR48051:SF46">
    <property type="entry name" value="LEUCINE RICH REPEAT-CONTAINING DOMAIN PROTEIN"/>
    <property type="match status" value="1"/>
</dbReference>
<protein>
    <submittedName>
        <fullName evidence="9">PPM-type phosphatase domain-containing protein</fullName>
    </submittedName>
</protein>
<feature type="domain" description="PPM-type phosphatase" evidence="6">
    <location>
        <begin position="779"/>
        <end position="1012"/>
    </location>
</feature>
<dbReference type="SMART" id="SM00369">
    <property type="entry name" value="LRR_TYP"/>
    <property type="match status" value="10"/>
</dbReference>
<evidence type="ECO:0000256" key="3">
    <source>
        <dbReference type="ARBA" id="ARBA00022737"/>
    </source>
</evidence>
<dbReference type="InterPro" id="IPR050216">
    <property type="entry name" value="LRR_domain-containing"/>
</dbReference>
<dbReference type="SUPFAM" id="SSF50729">
    <property type="entry name" value="PH domain-like"/>
    <property type="match status" value="1"/>
</dbReference>
<dbReference type="InterPro" id="IPR001611">
    <property type="entry name" value="Leu-rich_rpt"/>
</dbReference>
<dbReference type="WBParaSite" id="EVEC_0000653301-mRNA-1">
    <property type="protein sequence ID" value="EVEC_0000653301-mRNA-1"/>
    <property type="gene ID" value="EVEC_0000653301"/>
</dbReference>
<dbReference type="Proteomes" id="UP000274131">
    <property type="component" value="Unassembled WGS sequence"/>
</dbReference>
<keyword evidence="8" id="KW-1185">Reference proteome</keyword>
<dbReference type="GO" id="GO:0046872">
    <property type="term" value="F:metal ion binding"/>
    <property type="evidence" value="ECO:0007669"/>
    <property type="project" value="UniProtKB-KW"/>
</dbReference>
<dbReference type="OrthoDB" id="1394818at2759"/>
<dbReference type="CDD" id="cd00143">
    <property type="entry name" value="PP2Cc"/>
    <property type="match status" value="1"/>
</dbReference>
<dbReference type="PANTHER" id="PTHR48051">
    <property type="match status" value="1"/>
</dbReference>
<feature type="region of interest" description="Disordered" evidence="5">
    <location>
        <begin position="1106"/>
        <end position="1184"/>
    </location>
</feature>
<dbReference type="PROSITE" id="PS51746">
    <property type="entry name" value="PPM_2"/>
    <property type="match status" value="1"/>
</dbReference>
<evidence type="ECO:0000256" key="5">
    <source>
        <dbReference type="SAM" id="MobiDB-lite"/>
    </source>
</evidence>
<evidence type="ECO:0000256" key="2">
    <source>
        <dbReference type="ARBA" id="ARBA00022723"/>
    </source>
</evidence>
<dbReference type="SMART" id="SM00364">
    <property type="entry name" value="LRR_BAC"/>
    <property type="match status" value="9"/>
</dbReference>
<evidence type="ECO:0000313" key="9">
    <source>
        <dbReference type="WBParaSite" id="EVEC_0000653301-mRNA-1"/>
    </source>
</evidence>